<feature type="binding site" evidence="12">
    <location>
        <begin position="32"/>
        <end position="33"/>
    </location>
    <ligand>
        <name>FAD</name>
        <dbReference type="ChEBI" id="CHEBI:57692"/>
    </ligand>
</feature>
<evidence type="ECO:0000256" key="7">
    <source>
        <dbReference type="ARBA" id="ARBA00019046"/>
    </source>
</evidence>
<evidence type="ECO:0000259" key="13">
    <source>
        <dbReference type="Pfam" id="PF01593"/>
    </source>
</evidence>
<comment type="function">
    <text evidence="3">Involved in coproporphyrin-dependent heme b biosynthesis. Catalyzes the oxidation of coproporphyrinogen III to coproporphyrin III.</text>
</comment>
<keyword evidence="11" id="KW-0350">Heme biosynthesis</keyword>
<evidence type="ECO:0000256" key="11">
    <source>
        <dbReference type="ARBA" id="ARBA00023133"/>
    </source>
</evidence>
<evidence type="ECO:0000256" key="10">
    <source>
        <dbReference type="ARBA" id="ARBA00023002"/>
    </source>
</evidence>
<feature type="domain" description="Amine oxidase" evidence="13">
    <location>
        <begin position="10"/>
        <end position="459"/>
    </location>
</feature>
<feature type="binding site" evidence="12">
    <location>
        <position position="244"/>
    </location>
    <ligand>
        <name>FAD</name>
        <dbReference type="ChEBI" id="CHEBI:57692"/>
    </ligand>
</feature>
<comment type="cofactor">
    <cofactor evidence="2">
        <name>FAD</name>
        <dbReference type="ChEBI" id="CHEBI:57692"/>
    </cofactor>
</comment>
<evidence type="ECO:0000256" key="8">
    <source>
        <dbReference type="ARBA" id="ARBA00022630"/>
    </source>
</evidence>
<dbReference type="SUPFAM" id="SSF51905">
    <property type="entry name" value="FAD/NAD(P)-binding domain"/>
    <property type="match status" value="1"/>
</dbReference>
<dbReference type="RefSeq" id="WP_121192682.1">
    <property type="nucleotide sequence ID" value="NZ_RBWV01000010.1"/>
</dbReference>
<dbReference type="EMBL" id="RBWV01000010">
    <property type="protein sequence ID" value="RKS77671.1"/>
    <property type="molecule type" value="Genomic_DNA"/>
</dbReference>
<dbReference type="InterPro" id="IPR050464">
    <property type="entry name" value="Zeta_carotene_desat/Oxidored"/>
</dbReference>
<accession>A0A420XS86</accession>
<evidence type="ECO:0000256" key="4">
    <source>
        <dbReference type="ARBA" id="ARBA00004744"/>
    </source>
</evidence>
<dbReference type="Gene3D" id="3.50.50.60">
    <property type="entry name" value="FAD/NAD(P)-binding domain"/>
    <property type="match status" value="1"/>
</dbReference>
<gene>
    <name evidence="14" type="ORF">CLV35_1365</name>
</gene>
<keyword evidence="10" id="KW-0560">Oxidoreductase</keyword>
<protein>
    <recommendedName>
        <fullName evidence="7">Coproporphyrinogen III oxidase</fullName>
        <ecNumber evidence="6">1.3.3.15</ecNumber>
    </recommendedName>
</protein>
<evidence type="ECO:0000313" key="15">
    <source>
        <dbReference type="Proteomes" id="UP000281955"/>
    </source>
</evidence>
<dbReference type="Pfam" id="PF01593">
    <property type="entry name" value="Amino_oxidase"/>
    <property type="match status" value="1"/>
</dbReference>
<dbReference type="Gene3D" id="1.10.3110.10">
    <property type="entry name" value="protoporphyrinogen ix oxidase, domain 3"/>
    <property type="match status" value="1"/>
</dbReference>
<evidence type="ECO:0000256" key="12">
    <source>
        <dbReference type="PIRSR" id="PIRSR601613-1"/>
    </source>
</evidence>
<dbReference type="SUPFAM" id="SSF54373">
    <property type="entry name" value="FAD-linked reductases, C-terminal domain"/>
    <property type="match status" value="1"/>
</dbReference>
<dbReference type="UniPathway" id="UPA00252"/>
<comment type="catalytic activity">
    <reaction evidence="1">
        <text>coproporphyrinogen III + 3 O2 = coproporphyrin III + 3 H2O2</text>
        <dbReference type="Rhea" id="RHEA:43436"/>
        <dbReference type="ChEBI" id="CHEBI:15379"/>
        <dbReference type="ChEBI" id="CHEBI:16240"/>
        <dbReference type="ChEBI" id="CHEBI:57309"/>
        <dbReference type="ChEBI" id="CHEBI:131725"/>
        <dbReference type="EC" id="1.3.3.15"/>
    </reaction>
    <physiologicalReaction direction="left-to-right" evidence="1">
        <dbReference type="Rhea" id="RHEA:43437"/>
    </physiologicalReaction>
</comment>
<reference evidence="14 15" key="1">
    <citation type="submission" date="2018-10" db="EMBL/GenBank/DDBJ databases">
        <title>Genomic Encyclopedia of Archaeal and Bacterial Type Strains, Phase II (KMG-II): from individual species to whole genera.</title>
        <authorList>
            <person name="Goeker M."/>
        </authorList>
    </citation>
    <scope>NUCLEOTIDE SEQUENCE [LARGE SCALE GENOMIC DNA]</scope>
    <source>
        <strain evidence="14 15">RP-AC37</strain>
    </source>
</reference>
<dbReference type="AlphaFoldDB" id="A0A420XS86"/>
<evidence type="ECO:0000256" key="1">
    <source>
        <dbReference type="ARBA" id="ARBA00001755"/>
    </source>
</evidence>
<dbReference type="GO" id="GO:0006783">
    <property type="term" value="P:heme biosynthetic process"/>
    <property type="evidence" value="ECO:0007669"/>
    <property type="project" value="UniProtKB-KW"/>
</dbReference>
<evidence type="ECO:0000256" key="5">
    <source>
        <dbReference type="ARBA" id="ARBA00008310"/>
    </source>
</evidence>
<dbReference type="InterPro" id="IPR036188">
    <property type="entry name" value="FAD/NAD-bd_sf"/>
</dbReference>
<dbReference type="GO" id="GO:0004729">
    <property type="term" value="F:oxygen-dependent protoporphyrinogen oxidase activity"/>
    <property type="evidence" value="ECO:0007669"/>
    <property type="project" value="InterPro"/>
</dbReference>
<comment type="caution">
    <text evidence="14">The sequence shown here is derived from an EMBL/GenBank/DDBJ whole genome shotgun (WGS) entry which is preliminary data.</text>
</comment>
<evidence type="ECO:0000256" key="2">
    <source>
        <dbReference type="ARBA" id="ARBA00001974"/>
    </source>
</evidence>
<dbReference type="NCBIfam" id="TIGR00562">
    <property type="entry name" value="proto_IX_ox"/>
    <property type="match status" value="1"/>
</dbReference>
<evidence type="ECO:0000256" key="9">
    <source>
        <dbReference type="ARBA" id="ARBA00022827"/>
    </source>
</evidence>
<dbReference type="InterPro" id="IPR004572">
    <property type="entry name" value="Protoporphyrinogen_oxidase"/>
</dbReference>
<dbReference type="Proteomes" id="UP000281955">
    <property type="component" value="Unassembled WGS sequence"/>
</dbReference>
<comment type="pathway">
    <text evidence="4">Porphyrin-containing compound metabolism; protoheme biosynthesis.</text>
</comment>
<keyword evidence="8" id="KW-0285">Flavoprotein</keyword>
<name>A0A420XS86_9ACTN</name>
<keyword evidence="15" id="KW-1185">Reference proteome</keyword>
<keyword evidence="9" id="KW-0274">FAD</keyword>
<proteinExistence type="inferred from homology"/>
<evidence type="ECO:0000313" key="14">
    <source>
        <dbReference type="EMBL" id="RKS77671.1"/>
    </source>
</evidence>
<dbReference type="PANTHER" id="PTHR42923">
    <property type="entry name" value="PROTOPORPHYRINOGEN OXIDASE"/>
    <property type="match status" value="1"/>
</dbReference>
<dbReference type="InParanoid" id="A0A420XS86"/>
<evidence type="ECO:0000256" key="6">
    <source>
        <dbReference type="ARBA" id="ARBA00012402"/>
    </source>
</evidence>
<organism evidence="14 15">
    <name type="scientific">Motilibacter peucedani</name>
    <dbReference type="NCBI Taxonomy" id="598650"/>
    <lineage>
        <taxon>Bacteria</taxon>
        <taxon>Bacillati</taxon>
        <taxon>Actinomycetota</taxon>
        <taxon>Actinomycetes</taxon>
        <taxon>Motilibacterales</taxon>
        <taxon>Motilibacteraceae</taxon>
        <taxon>Motilibacter</taxon>
    </lineage>
</organism>
<dbReference type="Gene3D" id="3.90.660.20">
    <property type="entry name" value="Protoporphyrinogen oxidase, mitochondrial, domain 2"/>
    <property type="match status" value="1"/>
</dbReference>
<dbReference type="InterPro" id="IPR001613">
    <property type="entry name" value="Flavin_amine_oxidase"/>
</dbReference>
<sequence length="469" mass="48635">MHVVVIGGGIAGLAAALELARSPEQPTVTLLEAGSRLGGALRVSDVGGVPVDEGAESLLARRTEAVELARSVGLGPSLVNPARTDAAVWTRGRPRRLPAGSVMGVPGSVRSVLGADALSVPERVRAAVGLVSGERYPVGDVAVGPYLRRRLGGGVVDRLVEPLLGGVYAGQVDELSLQATVPALAGSLSRRRTLLAATSRARRMAALRTGPVFTAPVGGVGRLPEAVAAELRRREVTIALDAPVTMLTGSRRGWQVVYGHPRGSQAVHADGVVVAVPAPAAAHLLCNDVPAASRELASVQYASVGIVTMAFDERDGAWAPPGSGLLVPAVEGRLVKAVTLSSRKWGWYAEAAPGRLLLRASVGRFRDDEALGLDDDALVKAVRDDLVDLVRIAAEPTDVRVTRWVDALPQYAVGHPQRVRRVRDAVAERPGLAVCGAAYDGVGIPAVIASAREAARAVLAGAGRATMEP</sequence>
<dbReference type="InterPro" id="IPR002937">
    <property type="entry name" value="Amino_oxidase"/>
</dbReference>
<dbReference type="PANTHER" id="PTHR42923:SF3">
    <property type="entry name" value="PROTOPORPHYRINOGEN OXIDASE"/>
    <property type="match status" value="1"/>
</dbReference>
<evidence type="ECO:0000256" key="3">
    <source>
        <dbReference type="ARBA" id="ARBA00002185"/>
    </source>
</evidence>
<comment type="similarity">
    <text evidence="5">Belongs to the protoporphyrinogen/coproporphyrinogen oxidase family. Coproporphyrinogen III oxidase subfamily.</text>
</comment>
<dbReference type="EC" id="1.3.3.15" evidence="6"/>
<dbReference type="PRINTS" id="PR00757">
    <property type="entry name" value="AMINEOXDASEF"/>
</dbReference>
<dbReference type="FunCoup" id="A0A420XS86">
    <property type="interactions" value="347"/>
</dbReference>
<dbReference type="OrthoDB" id="4496419at2"/>